<dbReference type="PANTHER" id="PTHR46427:SF1">
    <property type="entry name" value="ANKYRIN REPEAT AND LEM DOMAIN-CONTAINING PROTEIN 1"/>
    <property type="match status" value="1"/>
</dbReference>
<dbReference type="CDD" id="cd10454">
    <property type="entry name" value="GIY-YIG_COG3680_Meta"/>
    <property type="match status" value="1"/>
</dbReference>
<proteinExistence type="predicted"/>
<dbReference type="GO" id="GO:0000724">
    <property type="term" value="P:double-strand break repair via homologous recombination"/>
    <property type="evidence" value="ECO:0007669"/>
    <property type="project" value="TreeGrafter"/>
</dbReference>
<dbReference type="Proteomes" id="UP000494165">
    <property type="component" value="Unassembled WGS sequence"/>
</dbReference>
<dbReference type="InterPro" id="IPR002110">
    <property type="entry name" value="Ankyrin_rpt"/>
</dbReference>
<dbReference type="OrthoDB" id="1601181at2759"/>
<dbReference type="SMART" id="SM00540">
    <property type="entry name" value="LEM"/>
    <property type="match status" value="1"/>
</dbReference>
<feature type="domain" description="LEM" evidence="2">
    <location>
        <begin position="255"/>
        <end position="299"/>
    </location>
</feature>
<dbReference type="InterPro" id="IPR003887">
    <property type="entry name" value="LEM_dom"/>
</dbReference>
<dbReference type="InterPro" id="IPR011015">
    <property type="entry name" value="LEM/LEM-like_dom_sf"/>
</dbReference>
<evidence type="ECO:0000256" key="1">
    <source>
        <dbReference type="PROSITE-ProRule" id="PRU00023"/>
    </source>
</evidence>
<dbReference type="SMART" id="SM00248">
    <property type="entry name" value="ANK"/>
    <property type="match status" value="3"/>
</dbReference>
<evidence type="ECO:0000313" key="4">
    <source>
        <dbReference type="Proteomes" id="UP000494165"/>
    </source>
</evidence>
<dbReference type="PANTHER" id="PTHR46427">
    <property type="entry name" value="ANKYRIN REPEAT AND LEM DOMAIN-CONTAINING PROTEIN 1"/>
    <property type="match status" value="1"/>
</dbReference>
<dbReference type="GO" id="GO:0005737">
    <property type="term" value="C:cytoplasm"/>
    <property type="evidence" value="ECO:0007669"/>
    <property type="project" value="TreeGrafter"/>
</dbReference>
<dbReference type="Pfam" id="PF03020">
    <property type="entry name" value="LEM"/>
    <property type="match status" value="1"/>
</dbReference>
<dbReference type="PROSITE" id="PS50297">
    <property type="entry name" value="ANK_REP_REGION"/>
    <property type="match status" value="1"/>
</dbReference>
<feature type="repeat" description="ANK" evidence="1">
    <location>
        <begin position="72"/>
        <end position="104"/>
    </location>
</feature>
<sequence>MENKLLNAAIEQQDLSWATFLLGELNAEPNKIDPESGIAAIHLAVGMSSALSAQFVQTLLSFGADPNLRSADGCTPLHIAAGWSKTEIMQVLLKSGANPDLKDSEGLTPVDYAVEEGNYKVVNVLRRHYKDTETEELQDQFTYERVEIEDAETAYAPYSLALSLEDVGLEEPVSKWCDVASRSDAKSDVCLSDDEFKSCVSSMSVVSQVYRYTDRTTGVSLIERRLNSAMGAVAGKEQSEASEDVRGSRNSLVSISSELGYSSDHLSSALREKGAKPGPITNSTKAVYARQLARLKKGRKGKQIEQENTTKFSRELEKTLKDPSSFDPAPALALEQRLATEFTSSVKKGRELRGGHLKTSFTYLLLDPRVTLNLPLRAHVLGLEETWRTFIKSVFYVGKGKRSRPYYHLNEAIAAWKEEAQGQPEPGAKIKRILDIWKAGCGVVCLHVFHSVIPVEAHTREAAMIDAIGSTFFRDYDSIGFLEGLSNLCNLKGGEYYGVISTKSAKEQCHFGVHLLRNAMNIFLHEGERQLFPSDIS</sequence>
<dbReference type="PROSITE" id="PS50954">
    <property type="entry name" value="LEM"/>
    <property type="match status" value="1"/>
</dbReference>
<evidence type="ECO:0000259" key="2">
    <source>
        <dbReference type="PROSITE" id="PS50954"/>
    </source>
</evidence>
<dbReference type="InterPro" id="IPR034998">
    <property type="entry name" value="ANKLE1"/>
</dbReference>
<protein>
    <recommendedName>
        <fullName evidence="2">LEM domain-containing protein</fullName>
    </recommendedName>
</protein>
<name>A0A8S1CRA5_9INSE</name>
<dbReference type="AlphaFoldDB" id="A0A8S1CRA5"/>
<dbReference type="Pfam" id="PF12796">
    <property type="entry name" value="Ank_2"/>
    <property type="match status" value="1"/>
</dbReference>
<dbReference type="GO" id="GO:0004520">
    <property type="term" value="F:DNA endonuclease activity"/>
    <property type="evidence" value="ECO:0007669"/>
    <property type="project" value="TreeGrafter"/>
</dbReference>
<keyword evidence="4" id="KW-1185">Reference proteome</keyword>
<organism evidence="3 4">
    <name type="scientific">Cloeon dipterum</name>
    <dbReference type="NCBI Taxonomy" id="197152"/>
    <lineage>
        <taxon>Eukaryota</taxon>
        <taxon>Metazoa</taxon>
        <taxon>Ecdysozoa</taxon>
        <taxon>Arthropoda</taxon>
        <taxon>Hexapoda</taxon>
        <taxon>Insecta</taxon>
        <taxon>Pterygota</taxon>
        <taxon>Palaeoptera</taxon>
        <taxon>Ephemeroptera</taxon>
        <taxon>Pisciforma</taxon>
        <taxon>Baetidae</taxon>
        <taxon>Cloeon</taxon>
    </lineage>
</organism>
<keyword evidence="1" id="KW-0040">ANK repeat</keyword>
<dbReference type="Gene3D" id="1.10.720.40">
    <property type="match status" value="1"/>
</dbReference>
<dbReference type="Gene3D" id="1.25.40.20">
    <property type="entry name" value="Ankyrin repeat-containing domain"/>
    <property type="match status" value="1"/>
</dbReference>
<feature type="repeat" description="ANK" evidence="1">
    <location>
        <begin position="36"/>
        <end position="71"/>
    </location>
</feature>
<dbReference type="EMBL" id="CADEPI010000052">
    <property type="protein sequence ID" value="CAB3370355.1"/>
    <property type="molecule type" value="Genomic_DNA"/>
</dbReference>
<accession>A0A8S1CRA5</accession>
<dbReference type="GO" id="GO:0005654">
    <property type="term" value="C:nucleoplasm"/>
    <property type="evidence" value="ECO:0007669"/>
    <property type="project" value="TreeGrafter"/>
</dbReference>
<dbReference type="SUPFAM" id="SSF63451">
    <property type="entry name" value="LEM domain"/>
    <property type="match status" value="1"/>
</dbReference>
<dbReference type="GO" id="GO:0000712">
    <property type="term" value="P:resolution of meiotic recombination intermediates"/>
    <property type="evidence" value="ECO:0007669"/>
    <property type="project" value="TreeGrafter"/>
</dbReference>
<reference evidence="3 4" key="1">
    <citation type="submission" date="2020-04" db="EMBL/GenBank/DDBJ databases">
        <authorList>
            <person name="Alioto T."/>
            <person name="Alioto T."/>
            <person name="Gomez Garrido J."/>
        </authorList>
    </citation>
    <scope>NUCLEOTIDE SEQUENCE [LARGE SCALE GENOMIC DNA]</scope>
</reference>
<dbReference type="Pfam" id="PF22945">
    <property type="entry name" value="LEM-3_GIY-YIG"/>
    <property type="match status" value="1"/>
</dbReference>
<dbReference type="SUPFAM" id="SSF48403">
    <property type="entry name" value="Ankyrin repeat"/>
    <property type="match status" value="1"/>
</dbReference>
<dbReference type="PROSITE" id="PS50088">
    <property type="entry name" value="ANK_REPEAT"/>
    <property type="match status" value="2"/>
</dbReference>
<gene>
    <name evidence="3" type="ORF">CLODIP_2_CD10702</name>
</gene>
<dbReference type="InterPro" id="IPR036770">
    <property type="entry name" value="Ankyrin_rpt-contain_sf"/>
</dbReference>
<comment type="caution">
    <text evidence="3">The sequence shown here is derived from an EMBL/GenBank/DDBJ whole genome shotgun (WGS) entry which is preliminary data.</text>
</comment>
<evidence type="ECO:0000313" key="3">
    <source>
        <dbReference type="EMBL" id="CAB3370355.1"/>
    </source>
</evidence>